<dbReference type="InterPro" id="IPR014347">
    <property type="entry name" value="Tautomerase/MIF_sf"/>
</dbReference>
<dbReference type="Proteomes" id="UP001297581">
    <property type="component" value="Unassembled WGS sequence"/>
</dbReference>
<dbReference type="AlphaFoldDB" id="A0AAJ1BIF2"/>
<dbReference type="InterPro" id="IPR015017">
    <property type="entry name" value="DUF1904"/>
</dbReference>
<protein>
    <submittedName>
        <fullName evidence="1">DUF1904 domain-containing protein</fullName>
    </submittedName>
</protein>
<dbReference type="SUPFAM" id="SSF55331">
    <property type="entry name" value="Tautomerase/MIF"/>
    <property type="match status" value="1"/>
</dbReference>
<reference evidence="1 2" key="1">
    <citation type="submission" date="2022-02" db="EMBL/GenBank/DDBJ databases">
        <title>The genome sequence of Shewanella sp. 3B26.</title>
        <authorList>
            <person name="Du J."/>
        </authorList>
    </citation>
    <scope>NUCLEOTIDE SEQUENCE [LARGE SCALE GENOMIC DNA]</scope>
    <source>
        <strain evidence="1 2">3B26</strain>
    </source>
</reference>
<comment type="caution">
    <text evidence="1">The sequence shown here is derived from an EMBL/GenBank/DDBJ whole genome shotgun (WGS) entry which is preliminary data.</text>
</comment>
<evidence type="ECO:0000313" key="1">
    <source>
        <dbReference type="EMBL" id="MCH4294467.1"/>
    </source>
</evidence>
<organism evidence="1 2">
    <name type="scientific">Shewanella zhuhaiensis</name>
    <dbReference type="NCBI Taxonomy" id="2919576"/>
    <lineage>
        <taxon>Bacteria</taxon>
        <taxon>Pseudomonadati</taxon>
        <taxon>Pseudomonadota</taxon>
        <taxon>Gammaproteobacteria</taxon>
        <taxon>Alteromonadales</taxon>
        <taxon>Shewanellaceae</taxon>
        <taxon>Shewanella</taxon>
    </lineage>
</organism>
<gene>
    <name evidence="1" type="ORF">MJ923_09150</name>
</gene>
<name>A0AAJ1BIF2_9GAMM</name>
<evidence type="ECO:0000313" key="2">
    <source>
        <dbReference type="Proteomes" id="UP001297581"/>
    </source>
</evidence>
<keyword evidence="2" id="KW-1185">Reference proteome</keyword>
<accession>A0AAJ1BIF2</accession>
<sequence>MPHLRIRGLEQAEVARLSETLPAALSRLTHTDESAYTTEWIPSQFFQQGKACHPTVMAEVLWFQRNEATQDAMEACIREQLMAYTQQGIAIVFIALDKRGYYRDGRHF</sequence>
<dbReference type="Pfam" id="PF08921">
    <property type="entry name" value="DUF1904"/>
    <property type="match status" value="1"/>
</dbReference>
<proteinExistence type="predicted"/>
<dbReference type="EMBL" id="JAKUDL010000002">
    <property type="protein sequence ID" value="MCH4294467.1"/>
    <property type="molecule type" value="Genomic_DNA"/>
</dbReference>
<dbReference type="Gene3D" id="3.30.429.10">
    <property type="entry name" value="Macrophage Migration Inhibitory Factor"/>
    <property type="match status" value="1"/>
</dbReference>
<dbReference type="RefSeq" id="WP_240590801.1">
    <property type="nucleotide sequence ID" value="NZ_JAKUDL010000002.1"/>
</dbReference>